<evidence type="ECO:0000256" key="2">
    <source>
        <dbReference type="ARBA" id="ARBA00022679"/>
    </source>
</evidence>
<dbReference type="PANTHER" id="PTHR11236:SF50">
    <property type="entry name" value="AMINODEOXYCHORISMATE SYNTHASE COMPONENT 1"/>
    <property type="match status" value="1"/>
</dbReference>
<dbReference type="InterPro" id="IPR015890">
    <property type="entry name" value="Chorismate_C"/>
</dbReference>
<organism evidence="5 6">
    <name type="scientific">Photobacterium andalusiense</name>
    <dbReference type="NCBI Taxonomy" id="2204296"/>
    <lineage>
        <taxon>Bacteria</taxon>
        <taxon>Pseudomonadati</taxon>
        <taxon>Pseudomonadota</taxon>
        <taxon>Gammaproteobacteria</taxon>
        <taxon>Vibrionales</taxon>
        <taxon>Vibrionaceae</taxon>
        <taxon>Photobacterium</taxon>
    </lineage>
</organism>
<dbReference type="InterPro" id="IPR006805">
    <property type="entry name" value="Anth_synth_I_N"/>
</dbReference>
<dbReference type="PANTHER" id="PTHR11236">
    <property type="entry name" value="AMINOBENZOATE/ANTHRANILATE SYNTHASE"/>
    <property type="match status" value="1"/>
</dbReference>
<evidence type="ECO:0000256" key="1">
    <source>
        <dbReference type="ARBA" id="ARBA00013139"/>
    </source>
</evidence>
<feature type="domain" description="Anthranilate synthase component I N-terminal" evidence="4">
    <location>
        <begin position="21"/>
        <end position="156"/>
    </location>
</feature>
<dbReference type="InterPro" id="IPR019999">
    <property type="entry name" value="Anth_synth_I-like"/>
</dbReference>
<dbReference type="NCBIfam" id="NF012009">
    <property type="entry name" value="PRK15465.1"/>
    <property type="match status" value="1"/>
</dbReference>
<dbReference type="NCBIfam" id="TIGR00553">
    <property type="entry name" value="pabB"/>
    <property type="match status" value="1"/>
</dbReference>
<dbReference type="InterPro" id="IPR005802">
    <property type="entry name" value="ADC_synth_comp_1"/>
</dbReference>
<dbReference type="Pfam" id="PF04715">
    <property type="entry name" value="Anth_synt_I_N"/>
    <property type="match status" value="1"/>
</dbReference>
<name>A0A1Y6M774_9GAMM</name>
<proteinExistence type="predicted"/>
<dbReference type="Proteomes" id="UP000195719">
    <property type="component" value="Unassembled WGS sequence"/>
</dbReference>
<dbReference type="GO" id="GO:0009396">
    <property type="term" value="P:folic acid-containing compound biosynthetic process"/>
    <property type="evidence" value="ECO:0007669"/>
    <property type="project" value="InterPro"/>
</dbReference>
<dbReference type="SUPFAM" id="SSF56322">
    <property type="entry name" value="ADC synthase"/>
    <property type="match status" value="1"/>
</dbReference>
<dbReference type="InterPro" id="IPR005801">
    <property type="entry name" value="ADC_synthase"/>
</dbReference>
<dbReference type="EC" id="2.6.1.85" evidence="1"/>
<dbReference type="AlphaFoldDB" id="A0A1Y6M774"/>
<dbReference type="Gene3D" id="3.60.120.10">
    <property type="entry name" value="Anthranilate synthase"/>
    <property type="match status" value="1"/>
</dbReference>
<sequence>MICKSHPELSITSLPYSKDAALSWFAPLSRLPWAMILRSAAAAHPDNRYDILVADPLATIESQNDTTYIKFSNGDQRTTTDDPFSVINALQNELLPSLSPLENMPFIGGSLGYFSYDLGRRVEKIAVTATHDIPLPEMAVGIYDWALIVDHKLQQISLIEPKNSHRLSWLTQLQSQVTAPTTLQTSNQNTAFKLTSSWSSNMTKEDYCNKFNTIQSYLLSGDCYQINLAQRFSAGYQGSEWQAYCRLEAANGAPFSSFIRTDNSAILSVSPERFLQLNHGTIETKPIKGTRPRSTDMIEDVANAKALQQAPKDRAENVMIVDLLRNDIGRVAIPGSVRVPALFAIESFPAVHHLVSTVTGQLASDYSATDLLRACFPGGSITGAPKIRAMEIIEELEPHRRSIYCGSIGYISRCGSMDTNITIRTLVAYQHHLYAWAGGGIVADSDAESEYQETLDKLSKILPTL</sequence>
<dbReference type="PRINTS" id="PR00095">
    <property type="entry name" value="ANTSNTHASEI"/>
</dbReference>
<dbReference type="Pfam" id="PF00425">
    <property type="entry name" value="Chorismate_bind"/>
    <property type="match status" value="1"/>
</dbReference>
<dbReference type="EMBL" id="FYAJ01000001">
    <property type="protein sequence ID" value="SMY32414.1"/>
    <property type="molecule type" value="Genomic_DNA"/>
</dbReference>
<evidence type="ECO:0000313" key="5">
    <source>
        <dbReference type="EMBL" id="SMY32414.1"/>
    </source>
</evidence>
<keyword evidence="6" id="KW-1185">Reference proteome</keyword>
<reference evidence="6" key="1">
    <citation type="submission" date="2017-06" db="EMBL/GenBank/DDBJ databases">
        <authorList>
            <person name="Rodrigo-Torres L."/>
            <person name="Arahal R.D."/>
            <person name="Lucena T."/>
        </authorList>
    </citation>
    <scope>NUCLEOTIDE SEQUENCE [LARGE SCALE GENOMIC DNA]</scope>
    <source>
        <strain evidence="6">CECT 9192</strain>
    </source>
</reference>
<protein>
    <recommendedName>
        <fullName evidence="1">aminodeoxychorismate synthase</fullName>
        <ecNumber evidence="1">2.6.1.85</ecNumber>
    </recommendedName>
</protein>
<keyword evidence="2 5" id="KW-0808">Transferase</keyword>
<dbReference type="GO" id="GO:0000162">
    <property type="term" value="P:L-tryptophan biosynthetic process"/>
    <property type="evidence" value="ECO:0007669"/>
    <property type="project" value="TreeGrafter"/>
</dbReference>
<dbReference type="RefSeq" id="WP_087852339.1">
    <property type="nucleotide sequence ID" value="NZ_FYAJ01000001.1"/>
</dbReference>
<keyword evidence="5" id="KW-0032">Aminotransferase</keyword>
<evidence type="ECO:0000313" key="6">
    <source>
        <dbReference type="Proteomes" id="UP000195719"/>
    </source>
</evidence>
<feature type="domain" description="Chorismate-utilising enzyme C-terminal" evidence="3">
    <location>
        <begin position="204"/>
        <end position="457"/>
    </location>
</feature>
<evidence type="ECO:0000259" key="3">
    <source>
        <dbReference type="Pfam" id="PF00425"/>
    </source>
</evidence>
<accession>A0A1Y6M774</accession>
<gene>
    <name evidence="5" type="primary">pabB</name>
    <name evidence="5" type="ORF">PAND9192_00418</name>
</gene>
<evidence type="ECO:0000259" key="4">
    <source>
        <dbReference type="Pfam" id="PF04715"/>
    </source>
</evidence>
<dbReference type="GO" id="GO:0046820">
    <property type="term" value="F:4-amino-4-deoxychorismate synthase activity"/>
    <property type="evidence" value="ECO:0007669"/>
    <property type="project" value="UniProtKB-EC"/>
</dbReference>